<evidence type="ECO:0000313" key="3">
    <source>
        <dbReference type="Proteomes" id="UP000824112"/>
    </source>
</evidence>
<proteinExistence type="predicted"/>
<dbReference type="AlphaFoldDB" id="A0A9D1M6C1"/>
<gene>
    <name evidence="2" type="ORF">IAB03_01130</name>
</gene>
<organism evidence="2 3">
    <name type="scientific">Candidatus Gallibacteroides avistercoris</name>
    <dbReference type="NCBI Taxonomy" id="2840833"/>
    <lineage>
        <taxon>Bacteria</taxon>
        <taxon>Pseudomonadati</taxon>
        <taxon>Bacteroidota</taxon>
        <taxon>Bacteroidia</taxon>
        <taxon>Bacteroidales</taxon>
        <taxon>Bacteroidaceae</taxon>
        <taxon>Bacteroidaceae incertae sedis</taxon>
        <taxon>Candidatus Gallibacteroides</taxon>
    </lineage>
</organism>
<dbReference type="PROSITE" id="PS51257">
    <property type="entry name" value="PROKAR_LIPOPROTEIN"/>
    <property type="match status" value="1"/>
</dbReference>
<protein>
    <submittedName>
        <fullName evidence="2">DUF4270 domain-containing protein</fullName>
    </submittedName>
</protein>
<comment type="caution">
    <text evidence="2">The sequence shown here is derived from an EMBL/GenBank/DDBJ whole genome shotgun (WGS) entry which is preliminary data.</text>
</comment>
<accession>A0A9D1M6C1</accession>
<feature type="chain" id="PRO_5038671391" evidence="1">
    <location>
        <begin position="19"/>
        <end position="443"/>
    </location>
</feature>
<evidence type="ECO:0000256" key="1">
    <source>
        <dbReference type="SAM" id="SignalP"/>
    </source>
</evidence>
<feature type="signal peptide" evidence="1">
    <location>
        <begin position="1"/>
        <end position="18"/>
    </location>
</feature>
<dbReference type="EMBL" id="DVNA01000025">
    <property type="protein sequence ID" value="HIU54392.1"/>
    <property type="molecule type" value="Genomic_DNA"/>
</dbReference>
<dbReference type="Pfam" id="PF14092">
    <property type="entry name" value="DUF4270"/>
    <property type="match status" value="1"/>
</dbReference>
<dbReference type="InterPro" id="IPR025366">
    <property type="entry name" value="DUF4270"/>
</dbReference>
<reference evidence="2" key="2">
    <citation type="journal article" date="2021" name="PeerJ">
        <title>Extensive microbial diversity within the chicken gut microbiome revealed by metagenomics and culture.</title>
        <authorList>
            <person name="Gilroy R."/>
            <person name="Ravi A."/>
            <person name="Getino M."/>
            <person name="Pursley I."/>
            <person name="Horton D.L."/>
            <person name="Alikhan N.F."/>
            <person name="Baker D."/>
            <person name="Gharbi K."/>
            <person name="Hall N."/>
            <person name="Watson M."/>
            <person name="Adriaenssens E.M."/>
            <person name="Foster-Nyarko E."/>
            <person name="Jarju S."/>
            <person name="Secka A."/>
            <person name="Antonio M."/>
            <person name="Oren A."/>
            <person name="Chaudhuri R.R."/>
            <person name="La Ragione R."/>
            <person name="Hildebrand F."/>
            <person name="Pallen M.J."/>
        </authorList>
    </citation>
    <scope>NUCLEOTIDE SEQUENCE</scope>
    <source>
        <strain evidence="2">CHK158-818</strain>
    </source>
</reference>
<sequence length="443" mass="50425">MKLLRFFAFAVCLSWAFACTDDFSEIGTSILPEGDQLYLSRDTFDVTSTTIPVDKVYCFTISEWLGGFTDPNFGSIKCDFMAQLYPASEMEFGGENNIGDKLDSTVLRMRFATFMGDSLTPMQLSVYALNKQLPEIPYTDINPEDYYDPSDLLGRKFYTASDISVEDSIKTEDTYARTITLTMPQEFTDMIYQKFKEDPDLFKSKEKFNQFFPGIYVKNSYGNGVVIDIRETSIRFYYKILQGDTLVVKQYKDYLAVTPEVVNANHIEVTNPPYMSAPSADTTYVKTPAAFNTEITFPTQEIIDKLKEDGLNNVTLNTLRFVVPVYTPEANNFSIAPPQYLLFIRSKDVPAFFAKRNMCDNINTFYAAYNATKQEYDFGNLNKFITNIINLNPDTTVVDEKISLIPISFNYITESYQTVSTNLYPALGKLKKNLKASIITVKK</sequence>
<reference evidence="2" key="1">
    <citation type="submission" date="2020-10" db="EMBL/GenBank/DDBJ databases">
        <authorList>
            <person name="Gilroy R."/>
        </authorList>
    </citation>
    <scope>NUCLEOTIDE SEQUENCE</scope>
    <source>
        <strain evidence="2">CHK158-818</strain>
    </source>
</reference>
<dbReference type="Proteomes" id="UP000824112">
    <property type="component" value="Unassembled WGS sequence"/>
</dbReference>
<keyword evidence="1" id="KW-0732">Signal</keyword>
<name>A0A9D1M6C1_9BACT</name>
<evidence type="ECO:0000313" key="2">
    <source>
        <dbReference type="EMBL" id="HIU54392.1"/>
    </source>
</evidence>